<evidence type="ECO:0000256" key="3">
    <source>
        <dbReference type="ARBA" id="ARBA00022723"/>
    </source>
</evidence>
<dbReference type="EMBL" id="VWPJ01000041">
    <property type="protein sequence ID" value="KAA5603010.1"/>
    <property type="molecule type" value="Genomic_DNA"/>
</dbReference>
<reference evidence="6 7" key="1">
    <citation type="submission" date="2019-09" db="EMBL/GenBank/DDBJ databases">
        <title>Genome sequence of Roseospira marina, one of the more divergent members of the non-sulfur purple photosynthetic bacterial family, the Rhodospirillaceae.</title>
        <authorList>
            <person name="Meyer T."/>
            <person name="Kyndt J."/>
        </authorList>
    </citation>
    <scope>NUCLEOTIDE SEQUENCE [LARGE SCALE GENOMIC DNA]</scope>
    <source>
        <strain evidence="6 7">DSM 15113</strain>
    </source>
</reference>
<evidence type="ECO:0000256" key="1">
    <source>
        <dbReference type="ARBA" id="ARBA00010587"/>
    </source>
</evidence>
<comment type="similarity">
    <text evidence="1">Belongs to the hemerythrin family.</text>
</comment>
<keyword evidence="7" id="KW-1185">Reference proteome</keyword>
<dbReference type="InterPro" id="IPR035938">
    <property type="entry name" value="Hemerythrin-like_sf"/>
</dbReference>
<dbReference type="InterPro" id="IPR016131">
    <property type="entry name" value="Haemerythrin_Fe_BS"/>
</dbReference>
<dbReference type="PANTHER" id="PTHR37164:SF1">
    <property type="entry name" value="BACTERIOHEMERYTHRIN"/>
    <property type="match status" value="1"/>
</dbReference>
<evidence type="ECO:0000256" key="2">
    <source>
        <dbReference type="ARBA" id="ARBA00022621"/>
    </source>
</evidence>
<name>A0A5M6I482_9PROT</name>
<dbReference type="NCBIfam" id="NF033749">
    <property type="entry name" value="bact_hemeryth"/>
    <property type="match status" value="1"/>
</dbReference>
<evidence type="ECO:0000256" key="4">
    <source>
        <dbReference type="ARBA" id="ARBA00023004"/>
    </source>
</evidence>
<organism evidence="6 7">
    <name type="scientific">Roseospira marina</name>
    <dbReference type="NCBI Taxonomy" id="140057"/>
    <lineage>
        <taxon>Bacteria</taxon>
        <taxon>Pseudomonadati</taxon>
        <taxon>Pseudomonadota</taxon>
        <taxon>Alphaproteobacteria</taxon>
        <taxon>Rhodospirillales</taxon>
        <taxon>Rhodospirillaceae</taxon>
        <taxon>Roseospira</taxon>
    </lineage>
</organism>
<evidence type="ECO:0000259" key="5">
    <source>
        <dbReference type="Pfam" id="PF01814"/>
    </source>
</evidence>
<dbReference type="GO" id="GO:0005344">
    <property type="term" value="F:oxygen carrier activity"/>
    <property type="evidence" value="ECO:0007669"/>
    <property type="project" value="UniProtKB-KW"/>
</dbReference>
<dbReference type="AlphaFoldDB" id="A0A5M6I482"/>
<dbReference type="InterPro" id="IPR050669">
    <property type="entry name" value="Hemerythrin"/>
</dbReference>
<dbReference type="Gene3D" id="1.20.120.50">
    <property type="entry name" value="Hemerythrin-like"/>
    <property type="match status" value="1"/>
</dbReference>
<dbReference type="Proteomes" id="UP000324065">
    <property type="component" value="Unassembled WGS sequence"/>
</dbReference>
<keyword evidence="2" id="KW-0813">Transport</keyword>
<dbReference type="OrthoDB" id="7305302at2"/>
<protein>
    <submittedName>
        <fullName evidence="6">Bacteriohemerythrin</fullName>
    </submittedName>
</protein>
<comment type="caution">
    <text evidence="6">The sequence shown here is derived from an EMBL/GenBank/DDBJ whole genome shotgun (WGS) entry which is preliminary data.</text>
</comment>
<dbReference type="CDD" id="cd12107">
    <property type="entry name" value="Hemerythrin"/>
    <property type="match status" value="1"/>
</dbReference>
<dbReference type="PROSITE" id="PS00550">
    <property type="entry name" value="HEMERYTHRINS"/>
    <property type="match status" value="1"/>
</dbReference>
<feature type="domain" description="Hemerythrin-like" evidence="5">
    <location>
        <begin position="71"/>
        <end position="180"/>
    </location>
</feature>
<proteinExistence type="inferred from homology"/>
<dbReference type="NCBIfam" id="TIGR02481">
    <property type="entry name" value="hemeryth_dom"/>
    <property type="match status" value="1"/>
</dbReference>
<dbReference type="PANTHER" id="PTHR37164">
    <property type="entry name" value="BACTERIOHEMERYTHRIN"/>
    <property type="match status" value="1"/>
</dbReference>
<evidence type="ECO:0000313" key="7">
    <source>
        <dbReference type="Proteomes" id="UP000324065"/>
    </source>
</evidence>
<dbReference type="InterPro" id="IPR012827">
    <property type="entry name" value="Hemerythrin_metal-bd"/>
</dbReference>
<gene>
    <name evidence="6" type="ORF">F1188_20100</name>
</gene>
<dbReference type="Pfam" id="PF01814">
    <property type="entry name" value="Hemerythrin"/>
    <property type="match status" value="1"/>
</dbReference>
<dbReference type="GO" id="GO:0046872">
    <property type="term" value="F:metal ion binding"/>
    <property type="evidence" value="ECO:0007669"/>
    <property type="project" value="UniProtKB-KW"/>
</dbReference>
<keyword evidence="3" id="KW-0479">Metal-binding</keyword>
<evidence type="ECO:0000313" key="6">
    <source>
        <dbReference type="EMBL" id="KAA5603010.1"/>
    </source>
</evidence>
<keyword evidence="4" id="KW-0408">Iron</keyword>
<dbReference type="InterPro" id="IPR012312">
    <property type="entry name" value="Hemerythrin-like"/>
</dbReference>
<keyword evidence="2" id="KW-0561">Oxygen transport</keyword>
<dbReference type="SUPFAM" id="SSF47188">
    <property type="entry name" value="Hemerythrin-like"/>
    <property type="match status" value="1"/>
</dbReference>
<sequence>MRRHIMAAADYGFTIQRCAPGAAPFRSVSRPDRFPGAGAGCGHRRLFSLEGNRQMAILEWSDDLRVGFGPMDEEHKKLIDLINDLDAAISAGHAADVIGGFLEDLISYTVWHFRNEEGLMQQYGYPQALSHRVQHVDLTETAEDLQQRFLDGDHELADTLTPFLKTWLTDHIMGTDKALGRFLADKVEAATA</sequence>
<accession>A0A5M6I482</accession>